<name>A0A914UYQ3_9BILA</name>
<dbReference type="WBParaSite" id="PSAMB.scaffold131size74641.g2767.t1">
    <property type="protein sequence ID" value="PSAMB.scaffold131size74641.g2767.t1"/>
    <property type="gene ID" value="PSAMB.scaffold131size74641.g2767"/>
</dbReference>
<reference evidence="3" key="1">
    <citation type="submission" date="2022-11" db="UniProtKB">
        <authorList>
            <consortium name="WormBaseParasite"/>
        </authorList>
    </citation>
    <scope>IDENTIFICATION</scope>
</reference>
<keyword evidence="2" id="KW-1185">Reference proteome</keyword>
<dbReference type="Proteomes" id="UP000887566">
    <property type="component" value="Unplaced"/>
</dbReference>
<evidence type="ECO:0000256" key="1">
    <source>
        <dbReference type="SAM" id="MobiDB-lite"/>
    </source>
</evidence>
<evidence type="ECO:0000313" key="3">
    <source>
        <dbReference type="WBParaSite" id="PSAMB.scaffold131size74641.g2767.t1"/>
    </source>
</evidence>
<sequence>MLAKIRSTVRRSSTSNEGEPAEEAAESLKNELAPSCSLAAVQPSGHRVGMVVDMAETNWIGGFLPG</sequence>
<dbReference type="AlphaFoldDB" id="A0A914UYQ3"/>
<feature type="region of interest" description="Disordered" evidence="1">
    <location>
        <begin position="1"/>
        <end position="29"/>
    </location>
</feature>
<evidence type="ECO:0000313" key="2">
    <source>
        <dbReference type="Proteomes" id="UP000887566"/>
    </source>
</evidence>
<organism evidence="2 3">
    <name type="scientific">Plectus sambesii</name>
    <dbReference type="NCBI Taxonomy" id="2011161"/>
    <lineage>
        <taxon>Eukaryota</taxon>
        <taxon>Metazoa</taxon>
        <taxon>Ecdysozoa</taxon>
        <taxon>Nematoda</taxon>
        <taxon>Chromadorea</taxon>
        <taxon>Plectida</taxon>
        <taxon>Plectina</taxon>
        <taxon>Plectoidea</taxon>
        <taxon>Plectidae</taxon>
        <taxon>Plectus</taxon>
    </lineage>
</organism>
<accession>A0A914UYQ3</accession>
<proteinExistence type="predicted"/>
<protein>
    <submittedName>
        <fullName evidence="3">Uncharacterized protein</fullName>
    </submittedName>
</protein>